<dbReference type="PATRIC" id="fig|480391.4.peg.1118"/>
<organism evidence="2 3">
    <name type="scientific">Pediococcus argentinicus</name>
    <dbReference type="NCBI Taxonomy" id="480391"/>
    <lineage>
        <taxon>Bacteria</taxon>
        <taxon>Bacillati</taxon>
        <taxon>Bacillota</taxon>
        <taxon>Bacilli</taxon>
        <taxon>Lactobacillales</taxon>
        <taxon>Lactobacillaceae</taxon>
        <taxon>Pediococcus</taxon>
    </lineage>
</organism>
<protein>
    <recommendedName>
        <fullName evidence="4">Immunity protein</fullName>
    </recommendedName>
</protein>
<name>A0A0R2NA14_9LACO</name>
<dbReference type="EMBL" id="JQCQ01000035">
    <property type="protein sequence ID" value="KRO22718.1"/>
    <property type="molecule type" value="Genomic_DNA"/>
</dbReference>
<keyword evidence="1" id="KW-1133">Transmembrane helix</keyword>
<evidence type="ECO:0000313" key="3">
    <source>
        <dbReference type="Proteomes" id="UP000051249"/>
    </source>
</evidence>
<sequence>MVKMLFILGIIVLCGSFWEFWSAYKSIRTVRHNGTQGTSAFIVMGIWSGFMFGLILFGLSFALMFPKVAGF</sequence>
<dbReference type="Proteomes" id="UP000051249">
    <property type="component" value="Unassembled WGS sequence"/>
</dbReference>
<dbReference type="AlphaFoldDB" id="A0A0R2NA14"/>
<keyword evidence="1" id="KW-0812">Transmembrane</keyword>
<comment type="caution">
    <text evidence="2">The sequence shown here is derived from an EMBL/GenBank/DDBJ whole genome shotgun (WGS) entry which is preliminary data.</text>
</comment>
<accession>A0A0R2NA14</accession>
<keyword evidence="1" id="KW-0472">Membrane</keyword>
<evidence type="ECO:0000256" key="1">
    <source>
        <dbReference type="SAM" id="Phobius"/>
    </source>
</evidence>
<feature type="transmembrane region" description="Helical" evidence="1">
    <location>
        <begin position="38"/>
        <end position="65"/>
    </location>
</feature>
<reference evidence="2 3" key="1">
    <citation type="journal article" date="2015" name="Genome Announc.">
        <title>Expanding the biotechnology potential of lactobacilli through comparative genomics of 213 strains and associated genera.</title>
        <authorList>
            <person name="Sun Z."/>
            <person name="Harris H.M."/>
            <person name="McCann A."/>
            <person name="Guo C."/>
            <person name="Argimon S."/>
            <person name="Zhang W."/>
            <person name="Yang X."/>
            <person name="Jeffery I.B."/>
            <person name="Cooney J.C."/>
            <person name="Kagawa T.F."/>
            <person name="Liu W."/>
            <person name="Song Y."/>
            <person name="Salvetti E."/>
            <person name="Wrobel A."/>
            <person name="Rasinkangas P."/>
            <person name="Parkhill J."/>
            <person name="Rea M.C."/>
            <person name="O'Sullivan O."/>
            <person name="Ritari J."/>
            <person name="Douillard F.P."/>
            <person name="Paul Ross R."/>
            <person name="Yang R."/>
            <person name="Briner A.E."/>
            <person name="Felis G.E."/>
            <person name="de Vos W.M."/>
            <person name="Barrangou R."/>
            <person name="Klaenhammer T.R."/>
            <person name="Caufield P.W."/>
            <person name="Cui Y."/>
            <person name="Zhang H."/>
            <person name="O'Toole P.W."/>
        </authorList>
    </citation>
    <scope>NUCLEOTIDE SEQUENCE [LARGE SCALE GENOMIC DNA]</scope>
    <source>
        <strain evidence="2 3">DSM 23026</strain>
    </source>
</reference>
<evidence type="ECO:0000313" key="2">
    <source>
        <dbReference type="EMBL" id="KRO22718.1"/>
    </source>
</evidence>
<proteinExistence type="predicted"/>
<gene>
    <name evidence="2" type="ORF">IV88_GL001102</name>
</gene>
<keyword evidence="3" id="KW-1185">Reference proteome</keyword>
<evidence type="ECO:0008006" key="4">
    <source>
        <dbReference type="Google" id="ProtNLM"/>
    </source>
</evidence>